<accession>A0A2G5TCH5</accession>
<comment type="caution">
    <text evidence="1">The sequence shown here is derived from an EMBL/GenBank/DDBJ whole genome shotgun (WGS) entry which is preliminary data.</text>
</comment>
<gene>
    <name evidence="1" type="primary">Cnig_chr_V.g18046</name>
    <name evidence="1" type="ORF">B9Z55_018046</name>
</gene>
<name>A0A2G5TCH5_9PELO</name>
<evidence type="ECO:0000313" key="2">
    <source>
        <dbReference type="Proteomes" id="UP000230233"/>
    </source>
</evidence>
<keyword evidence="2" id="KW-1185">Reference proteome</keyword>
<dbReference type="AlphaFoldDB" id="A0A2G5TCH5"/>
<organism evidence="1 2">
    <name type="scientific">Caenorhabditis nigoni</name>
    <dbReference type="NCBI Taxonomy" id="1611254"/>
    <lineage>
        <taxon>Eukaryota</taxon>
        <taxon>Metazoa</taxon>
        <taxon>Ecdysozoa</taxon>
        <taxon>Nematoda</taxon>
        <taxon>Chromadorea</taxon>
        <taxon>Rhabditida</taxon>
        <taxon>Rhabditina</taxon>
        <taxon>Rhabditomorpha</taxon>
        <taxon>Rhabditoidea</taxon>
        <taxon>Rhabditidae</taxon>
        <taxon>Peloderinae</taxon>
        <taxon>Caenorhabditis</taxon>
    </lineage>
</organism>
<evidence type="ECO:0000313" key="1">
    <source>
        <dbReference type="EMBL" id="PIC24909.1"/>
    </source>
</evidence>
<sequence length="132" mass="15043">MSIERVCLDPNPPSSSSACESTRAHIKLLQSFRVSGADLSATQPSAPRVRALKPSTMPMTRSTRTIVPIRLFSILETELMSLSRSEHLIPWLFDHCIFNKMYFCIVTFFLSLVFVPRRKDLLSPDLIFLEQI</sequence>
<protein>
    <submittedName>
        <fullName evidence="1">Uncharacterized protein</fullName>
    </submittedName>
</protein>
<dbReference type="EMBL" id="PDUG01000005">
    <property type="protein sequence ID" value="PIC24909.1"/>
    <property type="molecule type" value="Genomic_DNA"/>
</dbReference>
<proteinExistence type="predicted"/>
<dbReference type="Proteomes" id="UP000230233">
    <property type="component" value="Chromosome V"/>
</dbReference>
<reference evidence="2" key="1">
    <citation type="submission" date="2017-10" db="EMBL/GenBank/DDBJ databases">
        <title>Rapid genome shrinkage in a self-fertile nematode reveals novel sperm competition proteins.</title>
        <authorList>
            <person name="Yin D."/>
            <person name="Schwarz E.M."/>
            <person name="Thomas C.G."/>
            <person name="Felde R.L."/>
            <person name="Korf I.F."/>
            <person name="Cutter A.D."/>
            <person name="Schartner C.M."/>
            <person name="Ralston E.J."/>
            <person name="Meyer B.J."/>
            <person name="Haag E.S."/>
        </authorList>
    </citation>
    <scope>NUCLEOTIDE SEQUENCE [LARGE SCALE GENOMIC DNA]</scope>
    <source>
        <strain evidence="2">JU1422</strain>
    </source>
</reference>